<dbReference type="Proteomes" id="UP000199343">
    <property type="component" value="Unassembled WGS sequence"/>
</dbReference>
<feature type="transmembrane region" description="Helical" evidence="2">
    <location>
        <begin position="337"/>
        <end position="357"/>
    </location>
</feature>
<keyword evidence="2" id="KW-1133">Transmembrane helix</keyword>
<dbReference type="OrthoDB" id="3393883at2"/>
<evidence type="ECO:0000256" key="1">
    <source>
        <dbReference type="SAM" id="MobiDB-lite"/>
    </source>
</evidence>
<name>A0A1C6W4J5_9ACTN</name>
<evidence type="ECO:0000313" key="4">
    <source>
        <dbReference type="Proteomes" id="UP000199343"/>
    </source>
</evidence>
<dbReference type="AlphaFoldDB" id="A0A1C6W4J5"/>
<dbReference type="NCBIfam" id="TIGR01167">
    <property type="entry name" value="LPXTG_anchor"/>
    <property type="match status" value="1"/>
</dbReference>
<sequence>MRATSLPSTSVPPRRAGTAIGRMLAAAAALLLTGGVVVGLAAPAAADPPEVRLVNLCGAVDFTWSTGTIGGDESWPTTVLRNGAVIDEFVMRDRGSATYVAGDGDIFEIRREGLPERTYAHRVPDGCTGAPELTATAKDECFSLVLTFVNGGDTPVTGLQMLLPGSAPRVLDPVGPGSIAQFFDLADGDPFQVRGPVPGGGWATLLSGRYHQPERCTPDAVKVRFTDVCDGVRVDLASTAGGVIRVETIAPGGTGGGALLAPGDTGRIDVVAAPGTVVQVRDAVTGVEFGRHTIGTSTCGSPDPSPTGAEPGGTEPPSPGGGPGTGGGLPVTGVRTALFSVAGLMLLSAGAVLFLLARRRRLRFTTADGR</sequence>
<proteinExistence type="predicted"/>
<evidence type="ECO:0000256" key="2">
    <source>
        <dbReference type="SAM" id="Phobius"/>
    </source>
</evidence>
<keyword evidence="2" id="KW-0812">Transmembrane</keyword>
<dbReference type="STRING" id="47871.GA0070608_5780"/>
<accession>A0A1C6W4J5</accession>
<feature type="region of interest" description="Disordered" evidence="1">
    <location>
        <begin position="292"/>
        <end position="329"/>
    </location>
</feature>
<reference evidence="4" key="1">
    <citation type="submission" date="2016-06" db="EMBL/GenBank/DDBJ databases">
        <authorList>
            <person name="Varghese N."/>
            <person name="Submissions Spin"/>
        </authorList>
    </citation>
    <scope>NUCLEOTIDE SEQUENCE [LARGE SCALE GENOMIC DNA]</scope>
    <source>
        <strain evidence="4">DSM 43363</strain>
    </source>
</reference>
<dbReference type="RefSeq" id="WP_091632168.1">
    <property type="nucleotide sequence ID" value="NZ_FMIC01000002.1"/>
</dbReference>
<evidence type="ECO:0000313" key="3">
    <source>
        <dbReference type="EMBL" id="SCL73495.1"/>
    </source>
</evidence>
<keyword evidence="2" id="KW-0472">Membrane</keyword>
<organism evidence="3 4">
    <name type="scientific">Micromonospora peucetia</name>
    <dbReference type="NCBI Taxonomy" id="47871"/>
    <lineage>
        <taxon>Bacteria</taxon>
        <taxon>Bacillati</taxon>
        <taxon>Actinomycetota</taxon>
        <taxon>Actinomycetes</taxon>
        <taxon>Micromonosporales</taxon>
        <taxon>Micromonosporaceae</taxon>
        <taxon>Micromonospora</taxon>
    </lineage>
</organism>
<dbReference type="EMBL" id="FMIC01000002">
    <property type="protein sequence ID" value="SCL73495.1"/>
    <property type="molecule type" value="Genomic_DNA"/>
</dbReference>
<gene>
    <name evidence="3" type="ORF">GA0070608_5780</name>
</gene>
<protein>
    <submittedName>
        <fullName evidence="3">LPXTG-motif cell wall anchor domain-containing protein</fullName>
    </submittedName>
</protein>